<name>A0A9N7YGB5_PLEPL</name>
<dbReference type="Proteomes" id="UP001153269">
    <property type="component" value="Unassembled WGS sequence"/>
</dbReference>
<comment type="caution">
    <text evidence="1">The sequence shown here is derived from an EMBL/GenBank/DDBJ whole genome shotgun (WGS) entry which is preliminary data.</text>
</comment>
<dbReference type="AlphaFoldDB" id="A0A9N7YGB5"/>
<proteinExistence type="predicted"/>
<organism evidence="1 2">
    <name type="scientific">Pleuronectes platessa</name>
    <name type="common">European plaice</name>
    <dbReference type="NCBI Taxonomy" id="8262"/>
    <lineage>
        <taxon>Eukaryota</taxon>
        <taxon>Metazoa</taxon>
        <taxon>Chordata</taxon>
        <taxon>Craniata</taxon>
        <taxon>Vertebrata</taxon>
        <taxon>Euteleostomi</taxon>
        <taxon>Actinopterygii</taxon>
        <taxon>Neopterygii</taxon>
        <taxon>Teleostei</taxon>
        <taxon>Neoteleostei</taxon>
        <taxon>Acanthomorphata</taxon>
        <taxon>Carangaria</taxon>
        <taxon>Pleuronectiformes</taxon>
        <taxon>Pleuronectoidei</taxon>
        <taxon>Pleuronectidae</taxon>
        <taxon>Pleuronectes</taxon>
    </lineage>
</organism>
<gene>
    <name evidence="1" type="ORF">PLEPLA_LOCUS12444</name>
</gene>
<dbReference type="EMBL" id="CADEAL010000735">
    <property type="protein sequence ID" value="CAB1424516.1"/>
    <property type="molecule type" value="Genomic_DNA"/>
</dbReference>
<protein>
    <submittedName>
        <fullName evidence="1">Uncharacterized protein</fullName>
    </submittedName>
</protein>
<evidence type="ECO:0000313" key="1">
    <source>
        <dbReference type="EMBL" id="CAB1424516.1"/>
    </source>
</evidence>
<reference evidence="1" key="1">
    <citation type="submission" date="2020-03" db="EMBL/GenBank/DDBJ databases">
        <authorList>
            <person name="Weist P."/>
        </authorList>
    </citation>
    <scope>NUCLEOTIDE SEQUENCE</scope>
</reference>
<evidence type="ECO:0000313" key="2">
    <source>
        <dbReference type="Proteomes" id="UP001153269"/>
    </source>
</evidence>
<sequence>MSLDHSTAKLPRCPRDTDSDPWTLVTEKRCNMDKGPDFITPHSPPCLTLEVDAGVVEGLDRSAAILALAKRVLGILVSTETNLGGLLLSRCPDDTSHLERGQHPIKEIKAG</sequence>
<keyword evidence="2" id="KW-1185">Reference proteome</keyword>
<accession>A0A9N7YGB5</accession>